<proteinExistence type="predicted"/>
<keyword evidence="2" id="KW-1185">Reference proteome</keyword>
<name>A0ABU2B9C6_9CORY</name>
<protein>
    <recommendedName>
        <fullName evidence="3">Antirestriction protein (ArdA)</fullName>
    </recommendedName>
</protein>
<dbReference type="Proteomes" id="UP001183619">
    <property type="component" value="Unassembled WGS sequence"/>
</dbReference>
<evidence type="ECO:0008006" key="3">
    <source>
        <dbReference type="Google" id="ProtNLM"/>
    </source>
</evidence>
<evidence type="ECO:0000313" key="1">
    <source>
        <dbReference type="EMBL" id="MDR7354866.1"/>
    </source>
</evidence>
<dbReference type="EMBL" id="JAVDYF010000001">
    <property type="protein sequence ID" value="MDR7354866.1"/>
    <property type="molecule type" value="Genomic_DNA"/>
</dbReference>
<comment type="caution">
    <text evidence="1">The sequence shown here is derived from an EMBL/GenBank/DDBJ whole genome shotgun (WGS) entry which is preliminary data.</text>
</comment>
<organism evidence="1 2">
    <name type="scientific">Corynebacterium felinum</name>
    <dbReference type="NCBI Taxonomy" id="131318"/>
    <lineage>
        <taxon>Bacteria</taxon>
        <taxon>Bacillati</taxon>
        <taxon>Actinomycetota</taxon>
        <taxon>Actinomycetes</taxon>
        <taxon>Mycobacteriales</taxon>
        <taxon>Corynebacteriaceae</taxon>
        <taxon>Corynebacterium</taxon>
    </lineage>
</organism>
<reference evidence="1 2" key="1">
    <citation type="submission" date="2023-07" db="EMBL/GenBank/DDBJ databases">
        <title>Sequencing the genomes of 1000 actinobacteria strains.</title>
        <authorList>
            <person name="Klenk H.-P."/>
        </authorList>
    </citation>
    <scope>NUCLEOTIDE SEQUENCE [LARGE SCALE GENOMIC DNA]</scope>
    <source>
        <strain evidence="1 2">DSM 44508</strain>
    </source>
</reference>
<evidence type="ECO:0000313" key="2">
    <source>
        <dbReference type="Proteomes" id="UP001183619"/>
    </source>
</evidence>
<sequence>MSFQVFLGSIACGDARETVRSIVGGTQGFYATDDLVMLLDNAIQITLANGCVDFMEFSTFRNTEDDEDIACAIIMDDTALSELKAPALVEFLSSLNGDGNVDDSEAPASYRFEGIGLTLWQPIAFEDALAELEHARDKDADDEEIAFLEREVKAARFFHTIGFGTHSSMCSFHEP</sequence>
<dbReference type="RefSeq" id="WP_277103904.1">
    <property type="nucleotide sequence ID" value="NZ_BAAAJS010000027.1"/>
</dbReference>
<accession>A0ABU2B9C6</accession>
<gene>
    <name evidence="1" type="ORF">J2S37_001404</name>
</gene>